<reference evidence="5" key="1">
    <citation type="submission" date="2019-10" db="EMBL/GenBank/DDBJ databases">
        <title>Lacipirellula parvula gen. nov., sp. nov., representing a lineage of planctomycetes widespread in freshwater anoxic habitats, and description of the family Lacipirellulaceae.</title>
        <authorList>
            <person name="Dedysh S.N."/>
            <person name="Kulichevskaya I.S."/>
            <person name="Beletsky A.V."/>
            <person name="Rakitin A.L."/>
            <person name="Mardanov A.V."/>
            <person name="Ivanova A.A."/>
            <person name="Saltykova V.X."/>
            <person name="Rijpstra W.I.C."/>
            <person name="Sinninghe Damste J.S."/>
            <person name="Ravin N.V."/>
        </authorList>
    </citation>
    <scope>NUCLEOTIDE SEQUENCE [LARGE SCALE GENOMIC DNA]</scope>
    <source>
        <strain evidence="5">PX69</strain>
    </source>
</reference>
<dbReference type="InterPro" id="IPR013976">
    <property type="entry name" value="HDOD"/>
</dbReference>
<evidence type="ECO:0000259" key="2">
    <source>
        <dbReference type="PROSITE" id="PS50110"/>
    </source>
</evidence>
<dbReference type="InterPro" id="IPR052340">
    <property type="entry name" value="RNase_Y/CdgJ"/>
</dbReference>
<keyword evidence="5" id="KW-1185">Reference proteome</keyword>
<feature type="domain" description="HDOD" evidence="3">
    <location>
        <begin position="170"/>
        <end position="367"/>
    </location>
</feature>
<dbReference type="AlphaFoldDB" id="A0A5K7XE64"/>
<keyword evidence="1" id="KW-0597">Phosphoprotein</keyword>
<dbReference type="KEGG" id="lpav:PLANPX_4756"/>
<dbReference type="EMBL" id="AP021861">
    <property type="protein sequence ID" value="BBO35144.1"/>
    <property type="molecule type" value="Genomic_DNA"/>
</dbReference>
<name>A0A5K7XE64_9BACT</name>
<organism evidence="4 5">
    <name type="scientific">Lacipirellula parvula</name>
    <dbReference type="NCBI Taxonomy" id="2650471"/>
    <lineage>
        <taxon>Bacteria</taxon>
        <taxon>Pseudomonadati</taxon>
        <taxon>Planctomycetota</taxon>
        <taxon>Planctomycetia</taxon>
        <taxon>Pirellulales</taxon>
        <taxon>Lacipirellulaceae</taxon>
        <taxon>Lacipirellula</taxon>
    </lineage>
</organism>
<gene>
    <name evidence="4" type="ORF">PLANPX_4756</name>
</gene>
<dbReference type="InterPro" id="IPR001789">
    <property type="entry name" value="Sig_transdc_resp-reg_receiver"/>
</dbReference>
<dbReference type="CDD" id="cd00156">
    <property type="entry name" value="REC"/>
    <property type="match status" value="1"/>
</dbReference>
<dbReference type="PROSITE" id="PS51833">
    <property type="entry name" value="HDOD"/>
    <property type="match status" value="1"/>
</dbReference>
<dbReference type="Proteomes" id="UP000326837">
    <property type="component" value="Chromosome"/>
</dbReference>
<evidence type="ECO:0000313" key="5">
    <source>
        <dbReference type="Proteomes" id="UP000326837"/>
    </source>
</evidence>
<proteinExistence type="predicted"/>
<dbReference type="InterPro" id="IPR011006">
    <property type="entry name" value="CheY-like_superfamily"/>
</dbReference>
<dbReference type="Pfam" id="PF00072">
    <property type="entry name" value="Response_reg"/>
    <property type="match status" value="1"/>
</dbReference>
<dbReference type="SUPFAM" id="SSF109604">
    <property type="entry name" value="HD-domain/PDEase-like"/>
    <property type="match status" value="1"/>
</dbReference>
<dbReference type="PANTHER" id="PTHR33525:SF3">
    <property type="entry name" value="RIBONUCLEASE Y"/>
    <property type="match status" value="1"/>
</dbReference>
<dbReference type="Pfam" id="PF08668">
    <property type="entry name" value="HDOD"/>
    <property type="match status" value="1"/>
</dbReference>
<evidence type="ECO:0000256" key="1">
    <source>
        <dbReference type="PROSITE-ProRule" id="PRU00169"/>
    </source>
</evidence>
<dbReference type="SUPFAM" id="SSF52172">
    <property type="entry name" value="CheY-like"/>
    <property type="match status" value="1"/>
</dbReference>
<dbReference type="RefSeq" id="WP_152100585.1">
    <property type="nucleotide sequence ID" value="NZ_AP021861.1"/>
</dbReference>
<evidence type="ECO:0000259" key="3">
    <source>
        <dbReference type="PROSITE" id="PS51833"/>
    </source>
</evidence>
<feature type="domain" description="Response regulatory" evidence="2">
    <location>
        <begin position="6"/>
        <end position="120"/>
    </location>
</feature>
<feature type="modified residue" description="4-aspartylphosphate" evidence="1">
    <location>
        <position position="55"/>
    </location>
</feature>
<sequence>MANGFRALIVDDDLSMQRLGSHALRQHGFQCVTASDVRETKERLAEGHFDVIVTDLRLPQKNGYSLVLELLGAPDRSIIVVCTDVIDARLTKDLIMRGVDDIFAKPVHGAFFAGKIRALLDVKLTLKTARPAAVQDNTIAMEAAAEDESEPRLPICLNQLHRKLVSIPDVLPISDAALDVAEMTRSCECSVSQIAAAIQRDAALTATVLRLANSPLYNHGGRQILQLDSAVLMIGQQRLGELALATSAMAGVTEEKLPWLNLDTTWRRSMAAGIAMERLIEAGSHQAVEDGLCLSAIMHPLGRVALGMLFPHEYQEMVDRSRSTGESLNEQEKRALPTTHAQVLAHMLAAWNVSPEVFLPIKFAFDETSSLRRLAEPLRTKAELLKQAILLSRLAVGGWHDWDLLELPDAGTLKRLRIADPLAIVEQTKADVRKLVEFSPRAKASSPSCLQTEGDLKRVHYIRPDVTSSDFLLSLLSSLGFEAITVDGGADADIPVIVNALNISAKQARKVFANRNSILITNAERMDSLTQFPCNASLPISCGRLREAMATTSAAPSAPPVPKATSWLGKVLSARSVWPAGTATSPCAQLVSNAT</sequence>
<dbReference type="GO" id="GO:0000160">
    <property type="term" value="P:phosphorelay signal transduction system"/>
    <property type="evidence" value="ECO:0007669"/>
    <property type="project" value="InterPro"/>
</dbReference>
<dbReference type="SMART" id="SM00448">
    <property type="entry name" value="REC"/>
    <property type="match status" value="1"/>
</dbReference>
<dbReference type="PANTHER" id="PTHR33525">
    <property type="match status" value="1"/>
</dbReference>
<accession>A0A5K7XE64</accession>
<evidence type="ECO:0000313" key="4">
    <source>
        <dbReference type="EMBL" id="BBO35144.1"/>
    </source>
</evidence>
<dbReference type="PROSITE" id="PS50110">
    <property type="entry name" value="RESPONSE_REGULATORY"/>
    <property type="match status" value="1"/>
</dbReference>
<dbReference type="Gene3D" id="1.10.3210.10">
    <property type="entry name" value="Hypothetical protein af1432"/>
    <property type="match status" value="1"/>
</dbReference>
<protein>
    <submittedName>
        <fullName evidence="4">Uncharacterized protein</fullName>
    </submittedName>
</protein>
<dbReference type="Gene3D" id="3.40.50.2300">
    <property type="match status" value="1"/>
</dbReference>